<dbReference type="InterPro" id="IPR001895">
    <property type="entry name" value="RASGEF_cat_dom"/>
</dbReference>
<dbReference type="InterPro" id="IPR008937">
    <property type="entry name" value="Ras-like_GEF"/>
</dbReference>
<accession>A0A443SL12</accession>
<evidence type="ECO:0000313" key="6">
    <source>
        <dbReference type="Proteomes" id="UP000288716"/>
    </source>
</evidence>
<dbReference type="EMBL" id="NCKV01001511">
    <property type="protein sequence ID" value="RWS28217.1"/>
    <property type="molecule type" value="Genomic_DNA"/>
</dbReference>
<dbReference type="InterPro" id="IPR036964">
    <property type="entry name" value="RASGEF_cat_dom_sf"/>
</dbReference>
<organism evidence="5 6">
    <name type="scientific">Leptotrombidium deliense</name>
    <dbReference type="NCBI Taxonomy" id="299467"/>
    <lineage>
        <taxon>Eukaryota</taxon>
        <taxon>Metazoa</taxon>
        <taxon>Ecdysozoa</taxon>
        <taxon>Arthropoda</taxon>
        <taxon>Chelicerata</taxon>
        <taxon>Arachnida</taxon>
        <taxon>Acari</taxon>
        <taxon>Acariformes</taxon>
        <taxon>Trombidiformes</taxon>
        <taxon>Prostigmata</taxon>
        <taxon>Anystina</taxon>
        <taxon>Parasitengona</taxon>
        <taxon>Trombiculoidea</taxon>
        <taxon>Trombiculidae</taxon>
        <taxon>Leptotrombidium</taxon>
    </lineage>
</organism>
<evidence type="ECO:0000313" key="5">
    <source>
        <dbReference type="EMBL" id="RWS28217.1"/>
    </source>
</evidence>
<dbReference type="GO" id="GO:0005085">
    <property type="term" value="F:guanyl-nucleotide exchange factor activity"/>
    <property type="evidence" value="ECO:0007669"/>
    <property type="project" value="UniProtKB-KW"/>
</dbReference>
<dbReference type="OrthoDB" id="6021951at2759"/>
<evidence type="ECO:0000256" key="1">
    <source>
        <dbReference type="ARBA" id="ARBA00022658"/>
    </source>
</evidence>
<dbReference type="STRING" id="299467.A0A443SL12"/>
<name>A0A443SL12_9ACAR</name>
<dbReference type="Pfam" id="PF00617">
    <property type="entry name" value="RasGEF"/>
    <property type="match status" value="1"/>
</dbReference>
<proteinExistence type="predicted"/>
<keyword evidence="6" id="KW-1185">Reference proteome</keyword>
<dbReference type="PROSITE" id="PS50009">
    <property type="entry name" value="RASGEF_CAT"/>
    <property type="match status" value="1"/>
</dbReference>
<comment type="caution">
    <text evidence="5">The sequence shown here is derived from an EMBL/GenBank/DDBJ whole genome shotgun (WGS) entry which is preliminary data.</text>
</comment>
<evidence type="ECO:0000259" key="4">
    <source>
        <dbReference type="PROSITE" id="PS50009"/>
    </source>
</evidence>
<dbReference type="PANTHER" id="PTHR23113">
    <property type="entry name" value="GUANINE NUCLEOTIDE EXCHANGE FACTOR"/>
    <property type="match status" value="1"/>
</dbReference>
<dbReference type="Gene3D" id="1.10.840.10">
    <property type="entry name" value="Ras guanine-nucleotide exchange factors catalytic domain"/>
    <property type="match status" value="1"/>
</dbReference>
<dbReference type="AlphaFoldDB" id="A0A443SL12"/>
<dbReference type="PANTHER" id="PTHR23113:SF368">
    <property type="entry name" value="CELL DIVISION CONTROL PROTEIN 25"/>
    <property type="match status" value="1"/>
</dbReference>
<gene>
    <name evidence="5" type="ORF">B4U80_12807</name>
</gene>
<evidence type="ECO:0000256" key="2">
    <source>
        <dbReference type="PROSITE-ProRule" id="PRU00168"/>
    </source>
</evidence>
<feature type="region of interest" description="Disordered" evidence="3">
    <location>
        <begin position="235"/>
        <end position="257"/>
    </location>
</feature>
<dbReference type="GO" id="GO:0007265">
    <property type="term" value="P:Ras protein signal transduction"/>
    <property type="evidence" value="ECO:0007669"/>
    <property type="project" value="TreeGrafter"/>
</dbReference>
<evidence type="ECO:0000256" key="3">
    <source>
        <dbReference type="SAM" id="MobiDB-lite"/>
    </source>
</evidence>
<feature type="domain" description="Ras-GEF" evidence="4">
    <location>
        <begin position="268"/>
        <end position="456"/>
    </location>
</feature>
<dbReference type="GO" id="GO:0005886">
    <property type="term" value="C:plasma membrane"/>
    <property type="evidence" value="ECO:0007669"/>
    <property type="project" value="TreeGrafter"/>
</dbReference>
<dbReference type="Proteomes" id="UP000288716">
    <property type="component" value="Unassembled WGS sequence"/>
</dbReference>
<dbReference type="VEuPathDB" id="VectorBase:LDEU003822"/>
<dbReference type="SUPFAM" id="SSF48366">
    <property type="entry name" value="Ras GEF"/>
    <property type="match status" value="1"/>
</dbReference>
<sequence>MIMPMMSDDRQSSTSEVSNYSSLSSSVSASSAVSASRSSFGYGSLKETAAASNASGNRSATPVSKQIQRFGEGCKDNCLLPLYLPVTDTKFLKGRSTWASLLIAAEEALIQWEDAAKYRKKTVNRVLDEVSFISPLSALESETLLSPNCKLPLRRYCSNIDLRKFRKDRKCKQSNLRRRKSLLEFDEIASLENVENLPKDKQSKNDSSVNEIEEQTMNEKNTFLMKTFRSMRSARSVGNHKKVEENRQKSVTPKSRAKSLISTMKLNNPISVGIQLTNIDKELFSKLTAVEVFQVVIGKEKSLSNNKLNGIETLIAFREEVKRMVINVITKETTTELQSRKMAAFIEVACVLRKLRNWNSLECVIKALQSPHIYVLEKAWSHTATTYPIHFGDYLKLVKFVRSCDQHLIRTTESQPSIPSLTSFVNTFKVQCSAKYDLIVCERRWTEADNLVGNYN</sequence>
<protein>
    <recommendedName>
        <fullName evidence="4">Ras-GEF domain-containing protein</fullName>
    </recommendedName>
</protein>
<reference evidence="5 6" key="1">
    <citation type="journal article" date="2018" name="Gigascience">
        <title>Genomes of trombidid mites reveal novel predicted allergens and laterally-transferred genes associated with secondary metabolism.</title>
        <authorList>
            <person name="Dong X."/>
            <person name="Chaisiri K."/>
            <person name="Xia D."/>
            <person name="Armstrong S.D."/>
            <person name="Fang Y."/>
            <person name="Donnelly M.J."/>
            <person name="Kadowaki T."/>
            <person name="McGarry J.W."/>
            <person name="Darby A.C."/>
            <person name="Makepeace B.L."/>
        </authorList>
    </citation>
    <scope>NUCLEOTIDE SEQUENCE [LARGE SCALE GENOMIC DNA]</scope>
    <source>
        <strain evidence="5">UoL-UT</strain>
    </source>
</reference>
<dbReference type="InterPro" id="IPR023578">
    <property type="entry name" value="Ras_GEF_dom_sf"/>
</dbReference>
<keyword evidence="1 2" id="KW-0344">Guanine-nucleotide releasing factor</keyword>